<feature type="region of interest" description="Disordered" evidence="1">
    <location>
        <begin position="90"/>
        <end position="116"/>
    </location>
</feature>
<evidence type="ECO:0000256" key="1">
    <source>
        <dbReference type="SAM" id="MobiDB-lite"/>
    </source>
</evidence>
<keyword evidence="4" id="KW-1185">Reference proteome</keyword>
<feature type="region of interest" description="Disordered" evidence="1">
    <location>
        <begin position="178"/>
        <end position="206"/>
    </location>
</feature>
<accession>A0A225D9W5</accession>
<dbReference type="AlphaFoldDB" id="A0A225D9W5"/>
<keyword evidence="2" id="KW-0472">Membrane</keyword>
<dbReference type="Proteomes" id="UP000214646">
    <property type="component" value="Unassembled WGS sequence"/>
</dbReference>
<feature type="region of interest" description="Disordered" evidence="1">
    <location>
        <begin position="1"/>
        <end position="32"/>
    </location>
</feature>
<dbReference type="OrthoDB" id="279333at2"/>
<name>A0A225D9W5_9BACT</name>
<evidence type="ECO:0000256" key="2">
    <source>
        <dbReference type="SAM" id="Phobius"/>
    </source>
</evidence>
<feature type="transmembrane region" description="Helical" evidence="2">
    <location>
        <begin position="55"/>
        <end position="78"/>
    </location>
</feature>
<evidence type="ECO:0000313" key="4">
    <source>
        <dbReference type="Proteomes" id="UP000214646"/>
    </source>
</evidence>
<comment type="caution">
    <text evidence="3">The sequence shown here is derived from an EMBL/GenBank/DDBJ whole genome shotgun (WGS) entry which is preliminary data.</text>
</comment>
<protein>
    <submittedName>
        <fullName evidence="3">Uncharacterized protein</fullName>
    </submittedName>
</protein>
<proteinExistence type="predicted"/>
<feature type="compositionally biased region" description="Gly residues" evidence="1">
    <location>
        <begin position="179"/>
        <end position="203"/>
    </location>
</feature>
<reference evidence="4" key="1">
    <citation type="submission" date="2017-06" db="EMBL/GenBank/DDBJ databases">
        <title>Genome analysis of Fimbriiglobus ruber SP5, the first member of the order Planctomycetales with confirmed chitinolytic capability.</title>
        <authorList>
            <person name="Ravin N.V."/>
            <person name="Rakitin A.L."/>
            <person name="Ivanova A.A."/>
            <person name="Beletsky A.V."/>
            <person name="Kulichevskaya I.S."/>
            <person name="Mardanov A.V."/>
            <person name="Dedysh S.N."/>
        </authorList>
    </citation>
    <scope>NUCLEOTIDE SEQUENCE [LARGE SCALE GENOMIC DNA]</scope>
    <source>
        <strain evidence="4">SP5</strain>
    </source>
</reference>
<organism evidence="3 4">
    <name type="scientific">Fimbriiglobus ruber</name>
    <dbReference type="NCBI Taxonomy" id="1908690"/>
    <lineage>
        <taxon>Bacteria</taxon>
        <taxon>Pseudomonadati</taxon>
        <taxon>Planctomycetota</taxon>
        <taxon>Planctomycetia</taxon>
        <taxon>Gemmatales</taxon>
        <taxon>Gemmataceae</taxon>
        <taxon>Fimbriiglobus</taxon>
    </lineage>
</organism>
<evidence type="ECO:0000313" key="3">
    <source>
        <dbReference type="EMBL" id="OWK38351.1"/>
    </source>
</evidence>
<dbReference type="RefSeq" id="WP_088258171.1">
    <property type="nucleotide sequence ID" value="NZ_NIDE01000014.1"/>
</dbReference>
<dbReference type="EMBL" id="NIDE01000014">
    <property type="protein sequence ID" value="OWK38351.1"/>
    <property type="molecule type" value="Genomic_DNA"/>
</dbReference>
<keyword evidence="2" id="KW-0812">Transmembrane</keyword>
<gene>
    <name evidence="3" type="ORF">FRUB_07471</name>
</gene>
<sequence>MPGRPPRSRRPSDRDDDRDDYRNRDDELDGDVALTEPSDETFWKKYSARLEMPTSALLSVLYHALVVAGLIAILYLAMSDKDKKSVPISLVQGGEDDAGDGSPGSGGVSDPLAKGESTPLKTALEKLPQYQELPEVEKQIRESVTLDDPNGTTAVPEEKAKSYAALNDDLRKKLLGVGQQKGEGPGAGKGNTGQEGAGPGGTGASSTRARSIRWILRFRTASGRDYVDQLRSLNAVILVPVPPDNKAAHIFRDLVNPRPGTMVTEAELARLSNQIQFSDPKPESVEGVRRVLGLDFVPNAFWAFFPKDLEAELARLEVTYRNRRPEDIEVTYFQVTIRNGQYQLVVDEQRAK</sequence>
<keyword evidence="2" id="KW-1133">Transmembrane helix</keyword>
<feature type="compositionally biased region" description="Basic and acidic residues" evidence="1">
    <location>
        <begin position="10"/>
        <end position="25"/>
    </location>
</feature>